<dbReference type="RefSeq" id="WP_225699746.1">
    <property type="nucleotide sequence ID" value="NZ_JAIXNE010000007.1"/>
</dbReference>
<sequence length="91" mass="10306">MSNDEKNWSDALLQAHFKSLNQAWSDRNSVMLLLSEIRDYLNSGPLKNDTNAQELVLRIETFTKSAATRVDRQPMKTAGKKPGTDQQRNAV</sequence>
<protein>
    <submittedName>
        <fullName evidence="2">Uncharacterized protein</fullName>
    </submittedName>
</protein>
<accession>A0A9X1L234</accession>
<organism evidence="2 3">
    <name type="scientific">Fulvivirga sedimenti</name>
    <dbReference type="NCBI Taxonomy" id="2879465"/>
    <lineage>
        <taxon>Bacteria</taxon>
        <taxon>Pseudomonadati</taxon>
        <taxon>Bacteroidota</taxon>
        <taxon>Cytophagia</taxon>
        <taxon>Cytophagales</taxon>
        <taxon>Fulvivirgaceae</taxon>
        <taxon>Fulvivirga</taxon>
    </lineage>
</organism>
<evidence type="ECO:0000313" key="2">
    <source>
        <dbReference type="EMBL" id="MCA6078887.1"/>
    </source>
</evidence>
<dbReference type="EMBL" id="JAIXNE010000007">
    <property type="protein sequence ID" value="MCA6078887.1"/>
    <property type="molecule type" value="Genomic_DNA"/>
</dbReference>
<keyword evidence="3" id="KW-1185">Reference proteome</keyword>
<evidence type="ECO:0000256" key="1">
    <source>
        <dbReference type="SAM" id="MobiDB-lite"/>
    </source>
</evidence>
<proteinExistence type="predicted"/>
<dbReference type="Proteomes" id="UP001139409">
    <property type="component" value="Unassembled WGS sequence"/>
</dbReference>
<name>A0A9X1L234_9BACT</name>
<gene>
    <name evidence="2" type="ORF">LDX50_28690</name>
</gene>
<evidence type="ECO:0000313" key="3">
    <source>
        <dbReference type="Proteomes" id="UP001139409"/>
    </source>
</evidence>
<comment type="caution">
    <text evidence="2">The sequence shown here is derived from an EMBL/GenBank/DDBJ whole genome shotgun (WGS) entry which is preliminary data.</text>
</comment>
<dbReference type="AlphaFoldDB" id="A0A9X1L234"/>
<feature type="region of interest" description="Disordered" evidence="1">
    <location>
        <begin position="68"/>
        <end position="91"/>
    </location>
</feature>
<reference evidence="2" key="1">
    <citation type="submission" date="2021-09" db="EMBL/GenBank/DDBJ databases">
        <title>Fulvivirga sp. isolated from coastal sediment.</title>
        <authorList>
            <person name="Yu H."/>
        </authorList>
    </citation>
    <scope>NUCLEOTIDE SEQUENCE</scope>
    <source>
        <strain evidence="2">1062</strain>
    </source>
</reference>